<reference evidence="1" key="2">
    <citation type="submission" date="2023-04" db="EMBL/GenBank/DDBJ databases">
        <authorList>
            <person name="Sun J.-Q."/>
        </authorList>
    </citation>
    <scope>NUCLEOTIDE SEQUENCE</scope>
    <source>
        <strain evidence="1">CC-YY355</strain>
    </source>
</reference>
<accession>A0ABT6MT43</accession>
<evidence type="ECO:0000313" key="1">
    <source>
        <dbReference type="EMBL" id="MDH7453594.1"/>
    </source>
</evidence>
<comment type="caution">
    <text evidence="1">The sequence shown here is derived from an EMBL/GenBank/DDBJ whole genome shotgun (WGS) entry which is preliminary data.</text>
</comment>
<gene>
    <name evidence="1" type="ORF">QF205_11020</name>
</gene>
<sequence>MEGLVGNGQNPHDILYWEHGAADYAGGYHHRSVTGSYWPLKFTSLPVDQWVSLGVTFLGTEMHGWKNGELAVSNTTPGMAGAAGNDVYADVLGSQTFGGGLDSSSQWLEGEIAERAIWNVALSAVEMAALGMGFRAFRIRPQNLVFYSPGIRGLQDLRGGRTLVRQAGVEVFTEHPSVR</sequence>
<dbReference type="SUPFAM" id="SSF49899">
    <property type="entry name" value="Concanavalin A-like lectins/glucanases"/>
    <property type="match status" value="1"/>
</dbReference>
<dbReference type="EMBL" id="JARYGX010000021">
    <property type="protein sequence ID" value="MDH7453594.1"/>
    <property type="molecule type" value="Genomic_DNA"/>
</dbReference>
<name>A0ABT6MT43_9GAMM</name>
<reference evidence="1" key="1">
    <citation type="journal article" date="2007" name="Int. J. Syst. Evol. Microbiol.">
        <title>Luteimonas composti sp. nov., a moderately thermophilic bacterium isolated from food waste.</title>
        <authorList>
            <person name="Young C.C."/>
            <person name="Kampfer P."/>
            <person name="Chen W.M."/>
            <person name="Yen W.S."/>
            <person name="Arun A.B."/>
            <person name="Lai W.A."/>
            <person name="Shen F.T."/>
            <person name="Rekha P.D."/>
            <person name="Lin K.Y."/>
            <person name="Chou J.H."/>
        </authorList>
    </citation>
    <scope>NUCLEOTIDE SEQUENCE</scope>
    <source>
        <strain evidence="1">CC-YY355</strain>
    </source>
</reference>
<protein>
    <recommendedName>
        <fullName evidence="3">LamG domain-containing protein</fullName>
    </recommendedName>
</protein>
<dbReference type="RefSeq" id="WP_280942813.1">
    <property type="nucleotide sequence ID" value="NZ_JARYGX010000021.1"/>
</dbReference>
<proteinExistence type="predicted"/>
<keyword evidence="2" id="KW-1185">Reference proteome</keyword>
<evidence type="ECO:0008006" key="3">
    <source>
        <dbReference type="Google" id="ProtNLM"/>
    </source>
</evidence>
<organism evidence="1 2">
    <name type="scientific">Luteimonas composti</name>
    <dbReference type="NCBI Taxonomy" id="398257"/>
    <lineage>
        <taxon>Bacteria</taxon>
        <taxon>Pseudomonadati</taxon>
        <taxon>Pseudomonadota</taxon>
        <taxon>Gammaproteobacteria</taxon>
        <taxon>Lysobacterales</taxon>
        <taxon>Lysobacteraceae</taxon>
        <taxon>Luteimonas</taxon>
    </lineage>
</organism>
<dbReference type="Gene3D" id="2.60.120.200">
    <property type="match status" value="1"/>
</dbReference>
<dbReference type="InterPro" id="IPR013320">
    <property type="entry name" value="ConA-like_dom_sf"/>
</dbReference>
<evidence type="ECO:0000313" key="2">
    <source>
        <dbReference type="Proteomes" id="UP001160550"/>
    </source>
</evidence>
<dbReference type="Proteomes" id="UP001160550">
    <property type="component" value="Unassembled WGS sequence"/>
</dbReference>